<dbReference type="GeneID" id="77947999"/>
<keyword evidence="1" id="KW-0812">Transmembrane</keyword>
<accession>A0A7S5AYX2</accession>
<keyword evidence="3" id="KW-1185">Reference proteome</keyword>
<evidence type="ECO:0000313" key="3">
    <source>
        <dbReference type="Proteomes" id="UP000617051"/>
    </source>
</evidence>
<evidence type="ECO:0000313" key="2">
    <source>
        <dbReference type="EMBL" id="QEA09792.1"/>
    </source>
</evidence>
<keyword evidence="1" id="KW-1133">Transmembrane helix</keyword>
<reference evidence="2 3" key="1">
    <citation type="journal article" date="2020" name="Phage (New Rochelle)">
        <title>A New High-Throughput Screening Method for Phages: Enabling Crude Isolation and Fast Identification of Diverse Phages with Therapeutic Potential.</title>
        <authorList>
            <person name="Olsen N.S."/>
            <person name="Hendriksen N.B."/>
            <person name="Hansen L.H."/>
            <person name="Kot W."/>
        </authorList>
    </citation>
    <scope>NUCLEOTIDE SEQUENCE [LARGE SCALE GENOMIC DNA]</scope>
</reference>
<dbReference type="RefSeq" id="YP_010671744.1">
    <property type="nucleotide sequence ID" value="NC_070970.1"/>
</dbReference>
<protein>
    <submittedName>
        <fullName evidence="2">Uncharacterized protein</fullName>
    </submittedName>
</protein>
<dbReference type="EMBL" id="MN029011">
    <property type="protein sequence ID" value="QEA09792.1"/>
    <property type="molecule type" value="Genomic_DNA"/>
</dbReference>
<feature type="transmembrane region" description="Helical" evidence="1">
    <location>
        <begin position="12"/>
        <end position="35"/>
    </location>
</feature>
<evidence type="ECO:0000256" key="1">
    <source>
        <dbReference type="SAM" id="Phobius"/>
    </source>
</evidence>
<dbReference type="Proteomes" id="UP000617051">
    <property type="component" value="Segment"/>
</dbReference>
<proteinExistence type="predicted"/>
<keyword evidence="1" id="KW-0472">Membrane</keyword>
<name>A0A7S5AYX2_9CAUD</name>
<dbReference type="KEGG" id="vg:77947999"/>
<organism evidence="2 3">
    <name type="scientific">Pseudomonas phage Iggy</name>
    <dbReference type="NCBI Taxonomy" id="2592193"/>
    <lineage>
        <taxon>Viruses</taxon>
        <taxon>Duplodnaviria</taxon>
        <taxon>Heunggongvirae</taxon>
        <taxon>Uroviricota</taxon>
        <taxon>Caudoviricetes</taxon>
        <taxon>Queuovirinae</taxon>
        <taxon>Iggyvirus</taxon>
        <taxon>Iggyvirus iggy</taxon>
    </lineage>
</organism>
<sequence>MINNNHKKVGFAANVCHALVALMTGGIWIVVWVAHHIMVARHNDRVDREQRHAETMRAYGSGHTTQVVHQAIPDGYVLVKECYAEVARSREIMLDALDLLRDNLAMQPNDGVTKRQLRKVEHLIEILDK</sequence>